<dbReference type="InterPro" id="IPR029001">
    <property type="entry name" value="ITPase-like_fam"/>
</dbReference>
<dbReference type="Proteomes" id="UP001454489">
    <property type="component" value="Unassembled WGS sequence"/>
</dbReference>
<dbReference type="InterPro" id="IPR003697">
    <property type="entry name" value="Maf-like"/>
</dbReference>
<evidence type="ECO:0000256" key="1">
    <source>
        <dbReference type="ARBA" id="ARBA00001968"/>
    </source>
</evidence>
<feature type="site" description="Important for substrate specificity" evidence="3">
    <location>
        <position position="153"/>
    </location>
</feature>
<comment type="caution">
    <text evidence="3">Lacks conserved residue(s) required for the propagation of feature annotation.</text>
</comment>
<dbReference type="Pfam" id="PF02545">
    <property type="entry name" value="Maf"/>
    <property type="match status" value="1"/>
</dbReference>
<keyword evidence="3" id="KW-0546">Nucleotide metabolism</keyword>
<gene>
    <name evidence="4" type="ORF">WMO43_03730</name>
</gene>
<dbReference type="EC" id="3.6.1.9" evidence="3"/>
<organism evidence="4 5">
    <name type="scientific">Maccoyibacter intestinihominis</name>
    <dbReference type="NCBI Taxonomy" id="3133499"/>
    <lineage>
        <taxon>Bacteria</taxon>
        <taxon>Bacillati</taxon>
        <taxon>Bacillota</taxon>
        <taxon>Clostridia</taxon>
        <taxon>Lachnospirales</taxon>
        <taxon>Lachnospiraceae</taxon>
        <taxon>Maccoyibacter</taxon>
    </lineage>
</organism>
<keyword evidence="3" id="KW-0963">Cytoplasm</keyword>
<dbReference type="PIRSF" id="PIRSF006305">
    <property type="entry name" value="Maf"/>
    <property type="match status" value="1"/>
</dbReference>
<dbReference type="EMBL" id="JBBMEX010000003">
    <property type="protein sequence ID" value="MEQ2556993.1"/>
    <property type="molecule type" value="Genomic_DNA"/>
</dbReference>
<dbReference type="PANTHER" id="PTHR43213">
    <property type="entry name" value="BIFUNCTIONAL DTTP/UTP PYROPHOSPHATASE/METHYLTRANSFERASE PROTEIN-RELATED"/>
    <property type="match status" value="1"/>
</dbReference>
<dbReference type="Gene3D" id="3.90.950.10">
    <property type="match status" value="1"/>
</dbReference>
<evidence type="ECO:0000313" key="4">
    <source>
        <dbReference type="EMBL" id="MEQ2556993.1"/>
    </source>
</evidence>
<evidence type="ECO:0000256" key="2">
    <source>
        <dbReference type="ARBA" id="ARBA00022801"/>
    </source>
</evidence>
<protein>
    <recommendedName>
        <fullName evidence="3">dTTP/UTP pyrophosphatase</fullName>
        <shortName evidence="3">dTTPase/UTPase</shortName>
        <ecNumber evidence="3">3.6.1.9</ecNumber>
    </recommendedName>
    <alternativeName>
        <fullName evidence="3">Nucleoside triphosphate pyrophosphatase</fullName>
    </alternativeName>
    <alternativeName>
        <fullName evidence="3">Nucleotide pyrophosphatase</fullName>
        <shortName evidence="3">Nucleotide PPase</shortName>
    </alternativeName>
</protein>
<dbReference type="PANTHER" id="PTHR43213:SF5">
    <property type="entry name" value="BIFUNCTIONAL DTTP_UTP PYROPHOSPHATASE_METHYLTRANSFERASE PROTEIN-RELATED"/>
    <property type="match status" value="1"/>
</dbReference>
<comment type="catalytic activity">
    <reaction evidence="3">
        <text>dTTP + H2O = dTMP + diphosphate + H(+)</text>
        <dbReference type="Rhea" id="RHEA:28534"/>
        <dbReference type="ChEBI" id="CHEBI:15377"/>
        <dbReference type="ChEBI" id="CHEBI:15378"/>
        <dbReference type="ChEBI" id="CHEBI:33019"/>
        <dbReference type="ChEBI" id="CHEBI:37568"/>
        <dbReference type="ChEBI" id="CHEBI:63528"/>
        <dbReference type="EC" id="3.6.1.9"/>
    </reaction>
</comment>
<name>A0ABV1HBA1_9FIRM</name>
<comment type="similarity">
    <text evidence="3">Belongs to the Maf family. YhdE subfamily.</text>
</comment>
<accession>A0ABV1HBA1</accession>
<comment type="catalytic activity">
    <reaction evidence="3">
        <text>UTP + H2O = UMP + diphosphate + H(+)</text>
        <dbReference type="Rhea" id="RHEA:29395"/>
        <dbReference type="ChEBI" id="CHEBI:15377"/>
        <dbReference type="ChEBI" id="CHEBI:15378"/>
        <dbReference type="ChEBI" id="CHEBI:33019"/>
        <dbReference type="ChEBI" id="CHEBI:46398"/>
        <dbReference type="ChEBI" id="CHEBI:57865"/>
        <dbReference type="EC" id="3.6.1.9"/>
    </reaction>
</comment>
<feature type="site" description="Important for substrate specificity" evidence="3">
    <location>
        <position position="69"/>
    </location>
</feature>
<feature type="active site" description="Proton acceptor" evidence="3">
    <location>
        <position position="68"/>
    </location>
</feature>
<comment type="function">
    <text evidence="3">Nucleoside triphosphate pyrophosphatase that hydrolyzes dTTP and UTP. May have a dual role in cell division arrest and in preventing the incorporation of modified nucleotides into cellular nucleic acids.</text>
</comment>
<sequence length="193" mass="21384">MRFILASASPRRKELLEQIGVKFDILPATGEEVITKELPGEEVMELAKQKAEEVAKTAGADALVLGADTVVAYEGKILGKPKDEADALRMLTMLSGKEHEVYTGVALIDNRDQSMENFFERTKVTMYPVSEEEIRDYIAGGEPMDKAGAYAIQGLGAKFIQKIEGDYNNVVGLPIGRIYQEIKRKSIEIPTRF</sequence>
<dbReference type="NCBIfam" id="TIGR00172">
    <property type="entry name" value="maf"/>
    <property type="match status" value="1"/>
</dbReference>
<reference evidence="4 5" key="1">
    <citation type="submission" date="2024-03" db="EMBL/GenBank/DDBJ databases">
        <title>Human intestinal bacterial collection.</title>
        <authorList>
            <person name="Pauvert C."/>
            <person name="Hitch T.C.A."/>
            <person name="Clavel T."/>
        </authorList>
    </citation>
    <scope>NUCLEOTIDE SEQUENCE [LARGE SCALE GENOMIC DNA]</scope>
    <source>
        <strain evidence="4 5">CLA-AA-H185</strain>
    </source>
</reference>
<evidence type="ECO:0000256" key="3">
    <source>
        <dbReference type="HAMAP-Rule" id="MF_00528"/>
    </source>
</evidence>
<dbReference type="GO" id="GO:0016787">
    <property type="term" value="F:hydrolase activity"/>
    <property type="evidence" value="ECO:0007669"/>
    <property type="project" value="UniProtKB-KW"/>
</dbReference>
<dbReference type="SUPFAM" id="SSF52972">
    <property type="entry name" value="ITPase-like"/>
    <property type="match status" value="1"/>
</dbReference>
<evidence type="ECO:0000313" key="5">
    <source>
        <dbReference type="Proteomes" id="UP001454489"/>
    </source>
</evidence>
<dbReference type="HAMAP" id="MF_00528">
    <property type="entry name" value="Maf"/>
    <property type="match status" value="1"/>
</dbReference>
<keyword evidence="5" id="KW-1185">Reference proteome</keyword>
<dbReference type="CDD" id="cd00555">
    <property type="entry name" value="Maf"/>
    <property type="match status" value="1"/>
</dbReference>
<comment type="cofactor">
    <cofactor evidence="1 3">
        <name>a divalent metal cation</name>
        <dbReference type="ChEBI" id="CHEBI:60240"/>
    </cofactor>
</comment>
<comment type="subcellular location">
    <subcellularLocation>
        <location evidence="3">Cytoplasm</location>
    </subcellularLocation>
</comment>
<keyword evidence="2 3" id="KW-0378">Hydrolase</keyword>
<comment type="caution">
    <text evidence="4">The sequence shown here is derived from an EMBL/GenBank/DDBJ whole genome shotgun (WGS) entry which is preliminary data.</text>
</comment>
<proteinExistence type="inferred from homology"/>
<dbReference type="RefSeq" id="WP_353530077.1">
    <property type="nucleotide sequence ID" value="NZ_JBBMEX010000003.1"/>
</dbReference>
<feature type="site" description="Important for substrate specificity" evidence="3">
    <location>
        <position position="11"/>
    </location>
</feature>